<proteinExistence type="predicted"/>
<dbReference type="PANTHER" id="PTHR21212:SF6">
    <property type="entry name" value="SEIPIN-2-LIKE"/>
    <property type="match status" value="1"/>
</dbReference>
<dbReference type="InterPro" id="IPR009617">
    <property type="entry name" value="Seipin"/>
</dbReference>
<evidence type="ECO:0000256" key="2">
    <source>
        <dbReference type="ARBA" id="ARBA00022692"/>
    </source>
</evidence>
<keyword evidence="6" id="KW-0472">Membrane</keyword>
<evidence type="ECO:0000256" key="3">
    <source>
        <dbReference type="ARBA" id="ARBA00022824"/>
    </source>
</evidence>
<accession>A0A061FFU1</accession>
<dbReference type="PANTHER" id="PTHR21212">
    <property type="entry name" value="BERNARDINELLI-SEIP CONGENITAL LIPODYSTROPHY 2 HOMOLOG BSCL2 PROTEIN"/>
    <property type="match status" value="1"/>
</dbReference>
<keyword evidence="4" id="KW-1133">Transmembrane helix</keyword>
<keyword evidence="8" id="KW-1185">Reference proteome</keyword>
<reference evidence="7 8" key="1">
    <citation type="journal article" date="2013" name="Genome Biol.">
        <title>The genome sequence of the most widely cultivated cacao type and its use to identify candidate genes regulating pod color.</title>
        <authorList>
            <person name="Motamayor J.C."/>
            <person name="Mockaitis K."/>
            <person name="Schmutz J."/>
            <person name="Haiminen N."/>
            <person name="Iii D.L."/>
            <person name="Cornejo O."/>
            <person name="Findley S.D."/>
            <person name="Zheng P."/>
            <person name="Utro F."/>
            <person name="Royaert S."/>
            <person name="Saski C."/>
            <person name="Jenkins J."/>
            <person name="Podicheti R."/>
            <person name="Zhao M."/>
            <person name="Scheffler B.E."/>
            <person name="Stack J.C."/>
            <person name="Feltus F.A."/>
            <person name="Mustiga G.M."/>
            <person name="Amores F."/>
            <person name="Phillips W."/>
            <person name="Marelli J.P."/>
            <person name="May G.D."/>
            <person name="Shapiro H."/>
            <person name="Ma J."/>
            <person name="Bustamante C.D."/>
            <person name="Schnell R.J."/>
            <person name="Main D."/>
            <person name="Gilbert D."/>
            <person name="Parida L."/>
            <person name="Kuhn D.N."/>
        </authorList>
    </citation>
    <scope>NUCLEOTIDE SEQUENCE [LARGE SCALE GENOMIC DNA]</scope>
    <source>
        <strain evidence="8">cv. Matina 1-6</strain>
    </source>
</reference>
<evidence type="ECO:0000313" key="7">
    <source>
        <dbReference type="EMBL" id="EOY13349.1"/>
    </source>
</evidence>
<dbReference type="GO" id="GO:0140042">
    <property type="term" value="P:lipid droplet formation"/>
    <property type="evidence" value="ECO:0007669"/>
    <property type="project" value="UniProtKB-ARBA"/>
</dbReference>
<dbReference type="STRING" id="3641.A0A061FFU1"/>
<dbReference type="Gramene" id="EOY13349">
    <property type="protein sequence ID" value="EOY13349"/>
    <property type="gene ID" value="TCM_031893"/>
</dbReference>
<evidence type="ECO:0000256" key="6">
    <source>
        <dbReference type="ARBA" id="ARBA00023136"/>
    </source>
</evidence>
<keyword evidence="2" id="KW-0812">Transmembrane</keyword>
<protein>
    <submittedName>
        <fullName evidence="7">Uncharacterized protein</fullName>
    </submittedName>
</protein>
<organism evidence="7 8">
    <name type="scientific">Theobroma cacao</name>
    <name type="common">Cacao</name>
    <name type="synonym">Cocoa</name>
    <dbReference type="NCBI Taxonomy" id="3641"/>
    <lineage>
        <taxon>Eukaryota</taxon>
        <taxon>Viridiplantae</taxon>
        <taxon>Streptophyta</taxon>
        <taxon>Embryophyta</taxon>
        <taxon>Tracheophyta</taxon>
        <taxon>Spermatophyta</taxon>
        <taxon>Magnoliopsida</taxon>
        <taxon>eudicotyledons</taxon>
        <taxon>Gunneridae</taxon>
        <taxon>Pentapetalae</taxon>
        <taxon>rosids</taxon>
        <taxon>malvids</taxon>
        <taxon>Malvales</taxon>
        <taxon>Malvaceae</taxon>
        <taxon>Byttnerioideae</taxon>
        <taxon>Theobroma</taxon>
    </lineage>
</organism>
<gene>
    <name evidence="7" type="ORF">TCM_031893</name>
</gene>
<evidence type="ECO:0000256" key="5">
    <source>
        <dbReference type="ARBA" id="ARBA00023098"/>
    </source>
</evidence>
<dbReference type="AlphaFoldDB" id="A0A061FFU1"/>
<dbReference type="InParanoid" id="A0A061FFU1"/>
<keyword evidence="3" id="KW-0256">Endoplasmic reticulum</keyword>
<dbReference type="CDD" id="cd23995">
    <property type="entry name" value="Seipin_BSCL2_like"/>
    <property type="match status" value="1"/>
</dbReference>
<dbReference type="GO" id="GO:0006629">
    <property type="term" value="P:lipid metabolic process"/>
    <property type="evidence" value="ECO:0007669"/>
    <property type="project" value="UniProtKB-KW"/>
</dbReference>
<comment type="subcellular location">
    <subcellularLocation>
        <location evidence="1">Endoplasmic reticulum membrane</location>
        <topology evidence="1">Multi-pass membrane protein</topology>
    </subcellularLocation>
</comment>
<keyword evidence="5" id="KW-0443">Lipid metabolism</keyword>
<dbReference type="Proteomes" id="UP000026915">
    <property type="component" value="Chromosome 7"/>
</dbReference>
<evidence type="ECO:0000256" key="4">
    <source>
        <dbReference type="ARBA" id="ARBA00022989"/>
    </source>
</evidence>
<dbReference type="HOGENOM" id="CLU_1339589_0_0_1"/>
<evidence type="ECO:0000313" key="8">
    <source>
        <dbReference type="Proteomes" id="UP000026915"/>
    </source>
</evidence>
<evidence type="ECO:0000256" key="1">
    <source>
        <dbReference type="ARBA" id="ARBA00004477"/>
    </source>
</evidence>
<sequence length="205" mass="23252">MDEQNVHESDHVASSDKKLFLYPDENSGFGYRNNANSQSLCDVLKCSLIKILVDGTDMVFKDAKSRKINRFSNGQRNRIDSSETCQVNGECSYKDIQEKVNPKDAWNHVHIRCYLRRKLFGLWNDANKTVKVKAQKSMGTLALRLGDPSSLIPKDDVNSGKDIGHRVIPYNRRSQLTVSLTVPESEYNRKLGVFQVRVEFPSANG</sequence>
<dbReference type="GO" id="GO:0005789">
    <property type="term" value="C:endoplasmic reticulum membrane"/>
    <property type="evidence" value="ECO:0007669"/>
    <property type="project" value="UniProtKB-SubCell"/>
</dbReference>
<dbReference type="Pfam" id="PF06775">
    <property type="entry name" value="Seipin"/>
    <property type="match status" value="1"/>
</dbReference>
<name>A0A061FFU1_THECC</name>
<dbReference type="EMBL" id="CM001885">
    <property type="protein sequence ID" value="EOY13349.1"/>
    <property type="molecule type" value="Genomic_DNA"/>
</dbReference>